<keyword evidence="3" id="KW-0067">ATP-binding</keyword>
<keyword evidence="3" id="KW-0547">Nucleotide-binding</keyword>
<evidence type="ECO:0000259" key="4">
    <source>
        <dbReference type="PROSITE" id="PS50109"/>
    </source>
</evidence>
<dbReference type="GO" id="GO:0004740">
    <property type="term" value="F:pyruvate dehydrogenase (acetyl-transferring) kinase activity"/>
    <property type="evidence" value="ECO:0007669"/>
    <property type="project" value="TreeGrafter"/>
</dbReference>
<keyword evidence="3" id="KW-0808">Transferase</keyword>
<comment type="similarity">
    <text evidence="3">Belongs to the PDK/BCKDK protein kinase family.</text>
</comment>
<dbReference type="EMBL" id="JANBUW010001763">
    <property type="protein sequence ID" value="KAJ2842455.1"/>
    <property type="molecule type" value="Genomic_DNA"/>
</dbReference>
<keyword evidence="2" id="KW-0809">Transit peptide</keyword>
<dbReference type="Pfam" id="PF02518">
    <property type="entry name" value="HATPase_c"/>
    <property type="match status" value="1"/>
</dbReference>
<dbReference type="GO" id="GO:0010906">
    <property type="term" value="P:regulation of glucose metabolic process"/>
    <property type="evidence" value="ECO:0007669"/>
    <property type="project" value="TreeGrafter"/>
</dbReference>
<accession>A0A9W8LUY1</accession>
<dbReference type="PROSITE" id="PS50109">
    <property type="entry name" value="HIS_KIN"/>
    <property type="match status" value="1"/>
</dbReference>
<keyword evidence="3" id="KW-0496">Mitochondrion</keyword>
<name>A0A9W8LUY1_9FUNG</name>
<evidence type="ECO:0000313" key="6">
    <source>
        <dbReference type="Proteomes" id="UP001139887"/>
    </source>
</evidence>
<comment type="subcellular location">
    <subcellularLocation>
        <location evidence="1 3">Mitochondrion matrix</location>
    </subcellularLocation>
</comment>
<dbReference type="InterPro" id="IPR036890">
    <property type="entry name" value="HATPase_C_sf"/>
</dbReference>
<comment type="caution">
    <text evidence="5">The sequence shown here is derived from an EMBL/GenBank/DDBJ whole genome shotgun (WGS) entry which is preliminary data.</text>
</comment>
<keyword evidence="6" id="KW-1185">Reference proteome</keyword>
<dbReference type="PANTHER" id="PTHR11947:SF20">
    <property type="entry name" value="[3-METHYL-2-OXOBUTANOATE DEHYDROGENASE [LIPOAMIDE]] KINASE, MITOCHONDRIAL"/>
    <property type="match status" value="1"/>
</dbReference>
<organism evidence="5 6">
    <name type="scientific">Coemansia brasiliensis</name>
    <dbReference type="NCBI Taxonomy" id="2650707"/>
    <lineage>
        <taxon>Eukaryota</taxon>
        <taxon>Fungi</taxon>
        <taxon>Fungi incertae sedis</taxon>
        <taxon>Zoopagomycota</taxon>
        <taxon>Kickxellomycotina</taxon>
        <taxon>Kickxellomycetes</taxon>
        <taxon>Kickxellales</taxon>
        <taxon>Kickxellaceae</taxon>
        <taxon>Coemansia</taxon>
    </lineage>
</organism>
<evidence type="ECO:0000256" key="1">
    <source>
        <dbReference type="ARBA" id="ARBA00004305"/>
    </source>
</evidence>
<reference evidence="5" key="1">
    <citation type="submission" date="2022-07" db="EMBL/GenBank/DDBJ databases">
        <title>Phylogenomic reconstructions and comparative analyses of Kickxellomycotina fungi.</title>
        <authorList>
            <person name="Reynolds N.K."/>
            <person name="Stajich J.E."/>
            <person name="Barry K."/>
            <person name="Grigoriev I.V."/>
            <person name="Crous P."/>
            <person name="Smith M.E."/>
        </authorList>
    </citation>
    <scope>NUCLEOTIDE SEQUENCE</scope>
    <source>
        <strain evidence="5">NRRL 1566</strain>
    </source>
</reference>
<dbReference type="InterPro" id="IPR004358">
    <property type="entry name" value="Sig_transdc_His_kin-like_C"/>
</dbReference>
<dbReference type="GO" id="GO:0005524">
    <property type="term" value="F:ATP binding"/>
    <property type="evidence" value="ECO:0007669"/>
    <property type="project" value="UniProtKB-UniRule"/>
</dbReference>
<proteinExistence type="inferred from homology"/>
<dbReference type="EC" id="2.7.11.-" evidence="3"/>
<dbReference type="InterPro" id="IPR039028">
    <property type="entry name" value="BCKD/PDK"/>
</dbReference>
<sequence length="136" mass="14514">LLKNAFHASIRAAQSQDCESSAVIVTISKGNGRVAIRIRDCGGGIPVEIHDKIFEYSFTTTEHQSTDDAEGVASSDGSLHIADNLVSGLGFGLPMTKIYAEYFGGSLNLISMEGHGCDTFLELPSIKISQTPIIQI</sequence>
<dbReference type="SUPFAM" id="SSF55874">
    <property type="entry name" value="ATPase domain of HSP90 chaperone/DNA topoisomerase II/histidine kinase"/>
    <property type="match status" value="1"/>
</dbReference>
<evidence type="ECO:0000313" key="5">
    <source>
        <dbReference type="EMBL" id="KAJ2842455.1"/>
    </source>
</evidence>
<evidence type="ECO:0000256" key="2">
    <source>
        <dbReference type="ARBA" id="ARBA00022946"/>
    </source>
</evidence>
<dbReference type="AlphaFoldDB" id="A0A9W8LUY1"/>
<gene>
    <name evidence="5" type="ORF">IWW36_005901</name>
</gene>
<evidence type="ECO:0000256" key="3">
    <source>
        <dbReference type="RuleBase" id="RU366032"/>
    </source>
</evidence>
<dbReference type="PANTHER" id="PTHR11947">
    <property type="entry name" value="PYRUVATE DEHYDROGENASE KINASE"/>
    <property type="match status" value="1"/>
</dbReference>
<feature type="domain" description="Histidine kinase" evidence="4">
    <location>
        <begin position="1"/>
        <end position="127"/>
    </location>
</feature>
<feature type="non-terminal residue" evidence="5">
    <location>
        <position position="1"/>
    </location>
</feature>
<dbReference type="GO" id="GO:0005759">
    <property type="term" value="C:mitochondrial matrix"/>
    <property type="evidence" value="ECO:0007669"/>
    <property type="project" value="UniProtKB-SubCell"/>
</dbReference>
<dbReference type="InterPro" id="IPR005467">
    <property type="entry name" value="His_kinase_dom"/>
</dbReference>
<dbReference type="InterPro" id="IPR003594">
    <property type="entry name" value="HATPase_dom"/>
</dbReference>
<dbReference type="Gene3D" id="3.30.565.10">
    <property type="entry name" value="Histidine kinase-like ATPase, C-terminal domain"/>
    <property type="match status" value="1"/>
</dbReference>
<dbReference type="OrthoDB" id="3264224at2759"/>
<protein>
    <recommendedName>
        <fullName evidence="3">Protein-serine/threonine kinase</fullName>
        <ecNumber evidence="3">2.7.11.-</ecNumber>
    </recommendedName>
</protein>
<keyword evidence="3" id="KW-0418">Kinase</keyword>
<dbReference type="PRINTS" id="PR00344">
    <property type="entry name" value="BCTRLSENSOR"/>
</dbReference>
<dbReference type="Proteomes" id="UP001139887">
    <property type="component" value="Unassembled WGS sequence"/>
</dbReference>